<name>A0A8S1R0N9_9CILI</name>
<proteinExistence type="predicted"/>
<dbReference type="AlphaFoldDB" id="A0A8S1R0N9"/>
<reference evidence="1" key="1">
    <citation type="submission" date="2021-01" db="EMBL/GenBank/DDBJ databases">
        <authorList>
            <consortium name="Genoscope - CEA"/>
            <person name="William W."/>
        </authorList>
    </citation>
    <scope>NUCLEOTIDE SEQUENCE</scope>
</reference>
<protein>
    <submittedName>
        <fullName evidence="1">Uncharacterized protein</fullName>
    </submittedName>
</protein>
<keyword evidence="2" id="KW-1185">Reference proteome</keyword>
<evidence type="ECO:0000313" key="2">
    <source>
        <dbReference type="Proteomes" id="UP000692954"/>
    </source>
</evidence>
<accession>A0A8S1R0N9</accession>
<organism evidence="1 2">
    <name type="scientific">Paramecium sonneborni</name>
    <dbReference type="NCBI Taxonomy" id="65129"/>
    <lineage>
        <taxon>Eukaryota</taxon>
        <taxon>Sar</taxon>
        <taxon>Alveolata</taxon>
        <taxon>Ciliophora</taxon>
        <taxon>Intramacronucleata</taxon>
        <taxon>Oligohymenophorea</taxon>
        <taxon>Peniculida</taxon>
        <taxon>Parameciidae</taxon>
        <taxon>Paramecium</taxon>
    </lineage>
</organism>
<dbReference type="EMBL" id="CAJJDN010000129">
    <property type="protein sequence ID" value="CAD8120914.1"/>
    <property type="molecule type" value="Genomic_DNA"/>
</dbReference>
<gene>
    <name evidence="1" type="ORF">PSON_ATCC_30995.1.T1290010</name>
</gene>
<comment type="caution">
    <text evidence="1">The sequence shown here is derived from an EMBL/GenBank/DDBJ whole genome shotgun (WGS) entry which is preliminary data.</text>
</comment>
<evidence type="ECO:0000313" key="1">
    <source>
        <dbReference type="EMBL" id="CAD8120914.1"/>
    </source>
</evidence>
<dbReference type="Proteomes" id="UP000692954">
    <property type="component" value="Unassembled WGS sequence"/>
</dbReference>
<sequence>MSSRIITIIKHIITYIFKYNQFTNEGLEQYQNSYWRLDMYWLKKMNN</sequence>